<dbReference type="Proteomes" id="UP000734823">
    <property type="component" value="Unassembled WGS sequence"/>
</dbReference>
<evidence type="ECO:0000256" key="1">
    <source>
        <dbReference type="ARBA" id="ARBA00023015"/>
    </source>
</evidence>
<evidence type="ECO:0000256" key="2">
    <source>
        <dbReference type="ARBA" id="ARBA00023163"/>
    </source>
</evidence>
<dbReference type="Gene3D" id="1.10.10.10">
    <property type="entry name" value="Winged helix-like DNA-binding domain superfamily/Winged helix DNA-binding domain"/>
    <property type="match status" value="1"/>
</dbReference>
<dbReference type="SUPFAM" id="SSF46785">
    <property type="entry name" value="Winged helix' DNA-binding domain"/>
    <property type="match status" value="1"/>
</dbReference>
<proteinExistence type="predicted"/>
<dbReference type="RefSeq" id="WP_187218702.1">
    <property type="nucleotide sequence ID" value="NZ_JABVED010000002.1"/>
</dbReference>
<dbReference type="Pfam" id="PF25583">
    <property type="entry name" value="WCX"/>
    <property type="match status" value="1"/>
</dbReference>
<evidence type="ECO:0000259" key="3">
    <source>
        <dbReference type="PROSITE" id="PS51000"/>
    </source>
</evidence>
<evidence type="ECO:0000313" key="5">
    <source>
        <dbReference type="Proteomes" id="UP000734823"/>
    </source>
</evidence>
<dbReference type="PROSITE" id="PS52050">
    <property type="entry name" value="WYL"/>
    <property type="match status" value="1"/>
</dbReference>
<dbReference type="InterPro" id="IPR028349">
    <property type="entry name" value="PafC-like"/>
</dbReference>
<reference evidence="4 5" key="1">
    <citation type="submission" date="2020-06" db="EMBL/GenBank/DDBJ databases">
        <title>Actinokineospora xiongansis sp. nov., isolated from soil of Baiyangdian.</title>
        <authorList>
            <person name="Zhang X."/>
        </authorList>
    </citation>
    <scope>NUCLEOTIDE SEQUENCE [LARGE SCALE GENOMIC DNA]</scope>
    <source>
        <strain evidence="4 5">HBU206404</strain>
    </source>
</reference>
<dbReference type="InterPro" id="IPR057727">
    <property type="entry name" value="WCX_dom"/>
</dbReference>
<dbReference type="Pfam" id="PF13280">
    <property type="entry name" value="WYL"/>
    <property type="match status" value="1"/>
</dbReference>
<keyword evidence="2" id="KW-0804">Transcription</keyword>
<dbReference type="InterPro" id="IPR001034">
    <property type="entry name" value="DeoR_HTH"/>
</dbReference>
<dbReference type="PROSITE" id="PS51000">
    <property type="entry name" value="HTH_DEOR_2"/>
    <property type="match status" value="1"/>
</dbReference>
<dbReference type="PANTHER" id="PTHR34580:SF1">
    <property type="entry name" value="PROTEIN PAFC"/>
    <property type="match status" value="1"/>
</dbReference>
<feature type="domain" description="HTH deoR-type" evidence="3">
    <location>
        <begin position="2"/>
        <end position="57"/>
    </location>
</feature>
<dbReference type="PANTHER" id="PTHR34580">
    <property type="match status" value="1"/>
</dbReference>
<dbReference type="InterPro" id="IPR036388">
    <property type="entry name" value="WH-like_DNA-bd_sf"/>
</dbReference>
<dbReference type="InterPro" id="IPR036390">
    <property type="entry name" value="WH_DNA-bd_sf"/>
</dbReference>
<organism evidence="4 5">
    <name type="scientific">Actinokineospora xionganensis</name>
    <dbReference type="NCBI Taxonomy" id="2684470"/>
    <lineage>
        <taxon>Bacteria</taxon>
        <taxon>Bacillati</taxon>
        <taxon>Actinomycetota</taxon>
        <taxon>Actinomycetes</taxon>
        <taxon>Pseudonocardiales</taxon>
        <taxon>Pseudonocardiaceae</taxon>
        <taxon>Actinokineospora</taxon>
    </lineage>
</organism>
<name>A0ABR7L2M2_9PSEU</name>
<sequence>MRASRLVSLLLLLQTRGRMTAQELATELEVSIRTVYRDVDALHAAGIPLYGNAGPAGGYQLLGGYRSKLTGLTSDEAESLFLMPGPAAELGLGSVVAAAQLKMVAALPEELRDRAGRITSRFHLDTPGWYQADETPHLAAVAGAVWNQRVIDVRYRRWKAPREVTRTLRPYGVVLKAGRWYLVAQGSTTVSTYRVSAILDLEVSTETFERPDFDLVAYWKSYVEEFLSWRMRGTATVELSPRGVERLPDILSAETVRAVADTGEPGTRPQWTRAVIPVESPDHTVSDLLRLGADIEIIEPPELRQLFAKTVTELAGLYT</sequence>
<protein>
    <submittedName>
        <fullName evidence="4">WYL domain-containing protein</fullName>
    </submittedName>
</protein>
<keyword evidence="5" id="KW-1185">Reference proteome</keyword>
<dbReference type="Pfam" id="PF08279">
    <property type="entry name" value="HTH_11"/>
    <property type="match status" value="1"/>
</dbReference>
<dbReference type="InterPro" id="IPR013196">
    <property type="entry name" value="HTH_11"/>
</dbReference>
<evidence type="ECO:0000313" key="4">
    <source>
        <dbReference type="EMBL" id="MBC6446646.1"/>
    </source>
</evidence>
<dbReference type="EMBL" id="JABVED010000002">
    <property type="protein sequence ID" value="MBC6446646.1"/>
    <property type="molecule type" value="Genomic_DNA"/>
</dbReference>
<accession>A0ABR7L2M2</accession>
<comment type="caution">
    <text evidence="4">The sequence shown here is derived from an EMBL/GenBank/DDBJ whole genome shotgun (WGS) entry which is preliminary data.</text>
</comment>
<dbReference type="InterPro" id="IPR026881">
    <property type="entry name" value="WYL_dom"/>
</dbReference>
<gene>
    <name evidence="4" type="ORF">GPZ80_05585</name>
</gene>
<dbReference type="InterPro" id="IPR051534">
    <property type="entry name" value="CBASS_pafABC_assoc_protein"/>
</dbReference>
<dbReference type="PIRSF" id="PIRSF016838">
    <property type="entry name" value="PafC"/>
    <property type="match status" value="1"/>
</dbReference>
<keyword evidence="1" id="KW-0805">Transcription regulation</keyword>